<evidence type="ECO:0000313" key="9">
    <source>
        <dbReference type="Proteomes" id="UP000829685"/>
    </source>
</evidence>
<keyword evidence="9" id="KW-1185">Reference proteome</keyword>
<dbReference type="InterPro" id="IPR001128">
    <property type="entry name" value="Cyt_P450"/>
</dbReference>
<dbReference type="InterPro" id="IPR036396">
    <property type="entry name" value="Cyt_P450_sf"/>
</dbReference>
<dbReference type="GO" id="GO:0004497">
    <property type="term" value="F:monooxygenase activity"/>
    <property type="evidence" value="ECO:0007669"/>
    <property type="project" value="UniProtKB-KW"/>
</dbReference>
<keyword evidence="7" id="KW-0560">Oxidoreductase</keyword>
<dbReference type="PANTHER" id="PTHR24305">
    <property type="entry name" value="CYTOCHROME P450"/>
    <property type="match status" value="1"/>
</dbReference>
<dbReference type="GO" id="GO:0020037">
    <property type="term" value="F:heme binding"/>
    <property type="evidence" value="ECO:0007669"/>
    <property type="project" value="InterPro"/>
</dbReference>
<dbReference type="Pfam" id="PF00067">
    <property type="entry name" value="p450"/>
    <property type="match status" value="1"/>
</dbReference>
<protein>
    <recommendedName>
        <fullName evidence="10">Cytochrome P450</fullName>
    </recommendedName>
</protein>
<evidence type="ECO:0000256" key="4">
    <source>
        <dbReference type="ARBA" id="ARBA00022723"/>
    </source>
</evidence>
<comment type="caution">
    <text evidence="8">The sequence shown here is derived from an EMBL/GenBank/DDBJ whole genome shotgun (WGS) entry which is preliminary data.</text>
</comment>
<proteinExistence type="inferred from homology"/>
<dbReference type="Gene3D" id="1.10.630.10">
    <property type="entry name" value="Cytochrome P450"/>
    <property type="match status" value="1"/>
</dbReference>
<dbReference type="Proteomes" id="UP000829685">
    <property type="component" value="Unassembled WGS sequence"/>
</dbReference>
<keyword evidence="7" id="KW-0503">Monooxygenase</keyword>
<comment type="similarity">
    <text evidence="2 7">Belongs to the cytochrome P450 family.</text>
</comment>
<dbReference type="PRINTS" id="PR00385">
    <property type="entry name" value="P450"/>
</dbReference>
<keyword evidence="5 6" id="KW-0408">Iron</keyword>
<evidence type="ECO:0008006" key="10">
    <source>
        <dbReference type="Google" id="ProtNLM"/>
    </source>
</evidence>
<evidence type="ECO:0000256" key="6">
    <source>
        <dbReference type="PIRSR" id="PIRSR602401-1"/>
    </source>
</evidence>
<dbReference type="PRINTS" id="PR00463">
    <property type="entry name" value="EP450I"/>
</dbReference>
<evidence type="ECO:0000256" key="5">
    <source>
        <dbReference type="ARBA" id="ARBA00023004"/>
    </source>
</evidence>
<evidence type="ECO:0000313" key="8">
    <source>
        <dbReference type="EMBL" id="KAI1874637.1"/>
    </source>
</evidence>
<dbReference type="GO" id="GO:0016705">
    <property type="term" value="F:oxidoreductase activity, acting on paired donors, with incorporation or reduction of molecular oxygen"/>
    <property type="evidence" value="ECO:0007669"/>
    <property type="project" value="InterPro"/>
</dbReference>
<feature type="binding site" description="axial binding residue" evidence="6">
    <location>
        <position position="475"/>
    </location>
    <ligand>
        <name>heme</name>
        <dbReference type="ChEBI" id="CHEBI:30413"/>
    </ligand>
    <ligandPart>
        <name>Fe</name>
        <dbReference type="ChEBI" id="CHEBI:18248"/>
    </ligandPart>
</feature>
<keyword evidence="3 6" id="KW-0349">Heme</keyword>
<dbReference type="SUPFAM" id="SSF48264">
    <property type="entry name" value="Cytochrome P450"/>
    <property type="match status" value="1"/>
</dbReference>
<organism evidence="8 9">
    <name type="scientific">Neoarthrinium moseri</name>
    <dbReference type="NCBI Taxonomy" id="1658444"/>
    <lineage>
        <taxon>Eukaryota</taxon>
        <taxon>Fungi</taxon>
        <taxon>Dikarya</taxon>
        <taxon>Ascomycota</taxon>
        <taxon>Pezizomycotina</taxon>
        <taxon>Sordariomycetes</taxon>
        <taxon>Xylariomycetidae</taxon>
        <taxon>Amphisphaeriales</taxon>
        <taxon>Apiosporaceae</taxon>
        <taxon>Neoarthrinium</taxon>
    </lineage>
</organism>
<dbReference type="GO" id="GO:0005506">
    <property type="term" value="F:iron ion binding"/>
    <property type="evidence" value="ECO:0007669"/>
    <property type="project" value="InterPro"/>
</dbReference>
<reference evidence="8" key="1">
    <citation type="submission" date="2021-03" db="EMBL/GenBank/DDBJ databases">
        <title>Revisited historic fungal species revealed as producer of novel bioactive compounds through whole genome sequencing and comparative genomics.</title>
        <authorList>
            <person name="Vignolle G.A."/>
            <person name="Hochenegger N."/>
            <person name="Mach R.L."/>
            <person name="Mach-Aigner A.R."/>
            <person name="Javad Rahimi M."/>
            <person name="Salim K.A."/>
            <person name="Chan C.M."/>
            <person name="Lim L.B.L."/>
            <person name="Cai F."/>
            <person name="Druzhinina I.S."/>
            <person name="U'Ren J.M."/>
            <person name="Derntl C."/>
        </authorList>
    </citation>
    <scope>NUCLEOTIDE SEQUENCE</scope>
    <source>
        <strain evidence="8">TUCIM 5799</strain>
    </source>
</reference>
<dbReference type="PANTHER" id="PTHR24305:SF166">
    <property type="entry name" value="CYTOCHROME P450 12A4, MITOCHONDRIAL-RELATED"/>
    <property type="match status" value="1"/>
</dbReference>
<sequence>MDHQLAIKALALLSAGVIITQVMRVFLSPHLSSYKHIPAPKQGNVLFRLLYEPRVPEIEAWMDKIPHSGLIRYYGIFNRERIFIASPDAAKDLLGSANSYKFIKPELQWILANNIAGHGLLIQEGDEHKEARKRFNPTFSPAQMKKWFPRLWGTTIETMNGLEKQVQQNTVAAPDTTTKGSMRGVTSILRLVSAASIDMIGHFGYDVEFKTLQNLSKRRSQLKETVEDPKPAFGRAYIEMFKTTRRGQLTLNAASLIGPKIALALPIPAVKTIHGIMGLVRRTAEHIVTTRERSISCKSEGLDTDMLTMIMGMDHFSHAELVEQTVHFLAAGTETVAGSTCWAIHLLSRHPEIQHRLREEIRANVTSPYIAGKEAVSESQFTNLKYLNAVVEEVLRFHSINTLLWRTCIEPATISGVPVTKGTAIVFSPWALNRDPAHWGPDGRVFNPERWLNDPSGGSEHPYSFLTFGGGPRRCVGEQYARNELLCLVAGLIGRFQFSPLNPYKESDEGQEIGDNFALTIFKIYSGWKLQVEQVPGW</sequence>
<dbReference type="EMBL" id="JAFIMR010000009">
    <property type="protein sequence ID" value="KAI1874637.1"/>
    <property type="molecule type" value="Genomic_DNA"/>
</dbReference>
<gene>
    <name evidence="8" type="ORF">JX265_004845</name>
</gene>
<dbReference type="InterPro" id="IPR002401">
    <property type="entry name" value="Cyt_P450_E_grp-I"/>
</dbReference>
<dbReference type="PROSITE" id="PS00086">
    <property type="entry name" value="CYTOCHROME_P450"/>
    <property type="match status" value="1"/>
</dbReference>
<name>A0A9P9WQB7_9PEZI</name>
<keyword evidence="4 6" id="KW-0479">Metal-binding</keyword>
<dbReference type="InterPro" id="IPR050121">
    <property type="entry name" value="Cytochrome_P450_monoxygenase"/>
</dbReference>
<evidence type="ECO:0000256" key="2">
    <source>
        <dbReference type="ARBA" id="ARBA00010617"/>
    </source>
</evidence>
<dbReference type="InterPro" id="IPR017972">
    <property type="entry name" value="Cyt_P450_CS"/>
</dbReference>
<evidence type="ECO:0000256" key="1">
    <source>
        <dbReference type="ARBA" id="ARBA00001971"/>
    </source>
</evidence>
<accession>A0A9P9WQB7</accession>
<evidence type="ECO:0000256" key="7">
    <source>
        <dbReference type="RuleBase" id="RU000461"/>
    </source>
</evidence>
<evidence type="ECO:0000256" key="3">
    <source>
        <dbReference type="ARBA" id="ARBA00022617"/>
    </source>
</evidence>
<comment type="cofactor">
    <cofactor evidence="1 6">
        <name>heme</name>
        <dbReference type="ChEBI" id="CHEBI:30413"/>
    </cofactor>
</comment>
<dbReference type="AlphaFoldDB" id="A0A9P9WQB7"/>